<reference evidence="6 7" key="1">
    <citation type="submission" date="2018-06" db="EMBL/GenBank/DDBJ databases">
        <title>Whole genome sequencing of a novel hydrocarbon degrading bacterial strain, PW21 isolated from oil contaminated produced water sample.</title>
        <authorList>
            <person name="Nagkirti P."/>
            <person name="Shaikh A."/>
            <person name="Gowdaman V."/>
            <person name="Engineer A.E."/>
            <person name="Dagar S."/>
            <person name="Dhakephalkar P.K."/>
        </authorList>
    </citation>
    <scope>NUCLEOTIDE SEQUENCE [LARGE SCALE GENOMIC DNA]</scope>
    <source>
        <strain evidence="6 7">PW21</strain>
    </source>
</reference>
<sequence>MTGDTASRQGTGRRVVAVVSSFRPSTDLVHNARLVAQQVDELVVVDDGSGPEHTDVLDAVRAAGAQVVALPENVGIAAALNAGLRAADPAPEDLVVTFDQDSAVPQGFIAALVAQWDDAVRAGVPVGMVSPATFAGVPQTIGEPDERGLLRSREPIQSGSLVSGEVLATAGLLREELFIDLVDIEYFLRLQRAGRACLAVPGLDLPHELGRTYPFTLLGTKVRWRGRNLKLSLSTPFRYYFRARNRVIINREYWRSSWRLLARDTAMEVRHLVFVLMYARPRGAALRVVVRGLRDGLRSRTGAIPADVAQTASRISWRIDPL</sequence>
<keyword evidence="3" id="KW-0328">Glycosyltransferase</keyword>
<dbReference type="AlphaFoldDB" id="A0A2W5WS63"/>
<evidence type="ECO:0000256" key="1">
    <source>
        <dbReference type="ARBA" id="ARBA00004776"/>
    </source>
</evidence>
<dbReference type="Gene3D" id="3.90.550.10">
    <property type="entry name" value="Spore Coat Polysaccharide Biosynthesis Protein SpsA, Chain A"/>
    <property type="match status" value="1"/>
</dbReference>
<evidence type="ECO:0000313" key="6">
    <source>
        <dbReference type="EMBL" id="PZR54349.1"/>
    </source>
</evidence>
<keyword evidence="4" id="KW-0808">Transferase</keyword>
<accession>A0A2W5WS63</accession>
<dbReference type="InterPro" id="IPR029044">
    <property type="entry name" value="Nucleotide-diphossugar_trans"/>
</dbReference>
<protein>
    <recommendedName>
        <fullName evidence="5">Glycosyltransferase 2-like domain-containing protein</fullName>
    </recommendedName>
</protein>
<dbReference type="SUPFAM" id="SSF53448">
    <property type="entry name" value="Nucleotide-diphospho-sugar transferases"/>
    <property type="match status" value="1"/>
</dbReference>
<gene>
    <name evidence="6" type="ORF">DNL40_05485</name>
</gene>
<keyword evidence="7" id="KW-1185">Reference proteome</keyword>
<evidence type="ECO:0000256" key="3">
    <source>
        <dbReference type="ARBA" id="ARBA00022676"/>
    </source>
</evidence>
<organism evidence="6 7">
    <name type="scientific">Xylanimonas oleitrophica</name>
    <dbReference type="NCBI Taxonomy" id="2607479"/>
    <lineage>
        <taxon>Bacteria</taxon>
        <taxon>Bacillati</taxon>
        <taxon>Actinomycetota</taxon>
        <taxon>Actinomycetes</taxon>
        <taxon>Micrococcales</taxon>
        <taxon>Promicromonosporaceae</taxon>
        <taxon>Xylanimonas</taxon>
    </lineage>
</organism>
<dbReference type="InterPro" id="IPR001173">
    <property type="entry name" value="Glyco_trans_2-like"/>
</dbReference>
<dbReference type="PANTHER" id="PTHR43179">
    <property type="entry name" value="RHAMNOSYLTRANSFERASE WBBL"/>
    <property type="match status" value="1"/>
</dbReference>
<dbReference type="Pfam" id="PF00535">
    <property type="entry name" value="Glycos_transf_2"/>
    <property type="match status" value="1"/>
</dbReference>
<dbReference type="PANTHER" id="PTHR43179:SF12">
    <property type="entry name" value="GALACTOFURANOSYLTRANSFERASE GLFT2"/>
    <property type="match status" value="1"/>
</dbReference>
<evidence type="ECO:0000256" key="4">
    <source>
        <dbReference type="ARBA" id="ARBA00022679"/>
    </source>
</evidence>
<evidence type="ECO:0000259" key="5">
    <source>
        <dbReference type="Pfam" id="PF00535"/>
    </source>
</evidence>
<comment type="caution">
    <text evidence="6">The sequence shown here is derived from an EMBL/GenBank/DDBJ whole genome shotgun (WGS) entry which is preliminary data.</text>
</comment>
<dbReference type="EMBL" id="QKWH01000002">
    <property type="protein sequence ID" value="PZR54349.1"/>
    <property type="molecule type" value="Genomic_DNA"/>
</dbReference>
<comment type="similarity">
    <text evidence="2">Belongs to the glycosyltransferase 2 family.</text>
</comment>
<evidence type="ECO:0000256" key="2">
    <source>
        <dbReference type="ARBA" id="ARBA00006739"/>
    </source>
</evidence>
<comment type="pathway">
    <text evidence="1">Cell wall biogenesis; cell wall polysaccharide biosynthesis.</text>
</comment>
<proteinExistence type="inferred from homology"/>
<dbReference type="GO" id="GO:0016757">
    <property type="term" value="F:glycosyltransferase activity"/>
    <property type="evidence" value="ECO:0007669"/>
    <property type="project" value="UniProtKB-KW"/>
</dbReference>
<feature type="domain" description="Glycosyltransferase 2-like" evidence="5">
    <location>
        <begin position="35"/>
        <end position="120"/>
    </location>
</feature>
<dbReference type="Proteomes" id="UP000248783">
    <property type="component" value="Unassembled WGS sequence"/>
</dbReference>
<name>A0A2W5WS63_9MICO</name>
<evidence type="ECO:0000313" key="7">
    <source>
        <dbReference type="Proteomes" id="UP000248783"/>
    </source>
</evidence>